<proteinExistence type="predicted"/>
<gene>
    <name evidence="1" type="ORF">FHW37_103692</name>
</gene>
<dbReference type="RefSeq" id="WP_145637566.1">
    <property type="nucleotide sequence ID" value="NZ_VIWP01000003.1"/>
</dbReference>
<evidence type="ECO:0000313" key="2">
    <source>
        <dbReference type="Proteomes" id="UP000320653"/>
    </source>
</evidence>
<reference evidence="1 2" key="1">
    <citation type="submission" date="2019-06" db="EMBL/GenBank/DDBJ databases">
        <title>Sorghum-associated microbial communities from plants grown in Nebraska, USA.</title>
        <authorList>
            <person name="Schachtman D."/>
        </authorList>
    </citation>
    <scope>NUCLEOTIDE SEQUENCE [LARGE SCALE GENOMIC DNA]</scope>
    <source>
        <strain evidence="1 2">1225</strain>
    </source>
</reference>
<sequence>MLALFSTTIALLLLADLIVCVVARMSRIRQQIYDEQYCLNEIALIEAGMKEAVIVPAQPMTAVRPAAAGGYSAAA</sequence>
<protein>
    <submittedName>
        <fullName evidence="1">Uncharacterized protein</fullName>
    </submittedName>
</protein>
<dbReference type="Proteomes" id="UP000320653">
    <property type="component" value="Unassembled WGS sequence"/>
</dbReference>
<accession>A0A561QWR3</accession>
<keyword evidence="2" id="KW-1185">Reference proteome</keyword>
<evidence type="ECO:0000313" key="1">
    <source>
        <dbReference type="EMBL" id="TWF54821.1"/>
    </source>
</evidence>
<name>A0A561QWR3_9HYPH</name>
<dbReference type="EMBL" id="VIWP01000003">
    <property type="protein sequence ID" value="TWF54821.1"/>
    <property type="molecule type" value="Genomic_DNA"/>
</dbReference>
<comment type="caution">
    <text evidence="1">The sequence shown here is derived from an EMBL/GenBank/DDBJ whole genome shotgun (WGS) entry which is preliminary data.</text>
</comment>
<organism evidence="1 2">
    <name type="scientific">Neorhizobium alkalisoli</name>
    <dbReference type="NCBI Taxonomy" id="528178"/>
    <lineage>
        <taxon>Bacteria</taxon>
        <taxon>Pseudomonadati</taxon>
        <taxon>Pseudomonadota</taxon>
        <taxon>Alphaproteobacteria</taxon>
        <taxon>Hyphomicrobiales</taxon>
        <taxon>Rhizobiaceae</taxon>
        <taxon>Rhizobium/Agrobacterium group</taxon>
        <taxon>Neorhizobium</taxon>
    </lineage>
</organism>
<dbReference type="AlphaFoldDB" id="A0A561QWR3"/>